<accession>A0A0K2SKA7</accession>
<feature type="domain" description="Helicase ATP-binding" evidence="9">
    <location>
        <begin position="282"/>
        <end position="440"/>
    </location>
</feature>
<dbReference type="SUPFAM" id="SSF50249">
    <property type="entry name" value="Nucleic acid-binding proteins"/>
    <property type="match status" value="1"/>
</dbReference>
<dbReference type="Pfam" id="PF00270">
    <property type="entry name" value="DEAD"/>
    <property type="match status" value="1"/>
</dbReference>
<dbReference type="InterPro" id="IPR011545">
    <property type="entry name" value="DEAD/DEAH_box_helicase_dom"/>
</dbReference>
<reference evidence="12" key="1">
    <citation type="submission" date="2015-07" db="EMBL/GenBank/DDBJ databases">
        <title>Complete genome sequence and phylogenetic analysis of Limnochorda pilosa.</title>
        <authorList>
            <person name="Watanabe M."/>
            <person name="Kojima H."/>
            <person name="Fukui M."/>
        </authorList>
    </citation>
    <scope>NUCLEOTIDE SEQUENCE [LARGE SCALE GENOMIC DNA]</scope>
    <source>
        <strain evidence="12">HC45</strain>
    </source>
</reference>
<dbReference type="SUPFAM" id="SSF52540">
    <property type="entry name" value="P-loop containing nucleoside triphosphate hydrolases"/>
    <property type="match status" value="2"/>
</dbReference>
<feature type="domain" description="Helicase C-terminal" evidence="10">
    <location>
        <begin position="459"/>
        <end position="617"/>
    </location>
</feature>
<dbReference type="PROSITE" id="PS51192">
    <property type="entry name" value="HELICASE_ATP_BIND_1"/>
    <property type="match status" value="1"/>
</dbReference>
<dbReference type="EMBL" id="AP014924">
    <property type="protein sequence ID" value="BAS27452.1"/>
    <property type="molecule type" value="Genomic_DNA"/>
</dbReference>
<dbReference type="Pfam" id="PF19833">
    <property type="entry name" value="RecG_dom3_C"/>
    <property type="match status" value="1"/>
</dbReference>
<dbReference type="KEGG" id="lpil:LIP_1606"/>
<reference evidence="12" key="2">
    <citation type="journal article" date="2016" name="Int. J. Syst. Evol. Microbiol.">
        <title>Complete genome sequence and cell structure of Limnochorda pilosa, a Gram-negative spore-former within the phylum Firmicutes.</title>
        <authorList>
            <person name="Watanabe M."/>
            <person name="Kojima H."/>
            <person name="Fukui M."/>
        </authorList>
    </citation>
    <scope>NUCLEOTIDE SEQUENCE [LARGE SCALE GENOMIC DNA]</scope>
    <source>
        <strain evidence="12">HC45</strain>
    </source>
</reference>
<dbReference type="InterPro" id="IPR045562">
    <property type="entry name" value="RecG_dom3_C"/>
</dbReference>
<dbReference type="GO" id="GO:0006281">
    <property type="term" value="P:DNA repair"/>
    <property type="evidence" value="ECO:0007669"/>
    <property type="project" value="UniProtKB-KW"/>
</dbReference>
<dbReference type="InterPro" id="IPR012340">
    <property type="entry name" value="NA-bd_OB-fold"/>
</dbReference>
<keyword evidence="4 11" id="KW-0347">Helicase</keyword>
<dbReference type="SMART" id="SM00487">
    <property type="entry name" value="DEXDc"/>
    <property type="match status" value="1"/>
</dbReference>
<organism evidence="11 12">
    <name type="scientific">Limnochorda pilosa</name>
    <dbReference type="NCBI Taxonomy" id="1555112"/>
    <lineage>
        <taxon>Bacteria</taxon>
        <taxon>Bacillati</taxon>
        <taxon>Bacillota</taxon>
        <taxon>Limnochordia</taxon>
        <taxon>Limnochordales</taxon>
        <taxon>Limnochordaceae</taxon>
        <taxon>Limnochorda</taxon>
    </lineage>
</organism>
<evidence type="ECO:0000259" key="10">
    <source>
        <dbReference type="PROSITE" id="PS51194"/>
    </source>
</evidence>
<proteinExistence type="predicted"/>
<evidence type="ECO:0000259" key="9">
    <source>
        <dbReference type="PROSITE" id="PS51192"/>
    </source>
</evidence>
<dbReference type="PANTHER" id="PTHR47964:SF1">
    <property type="entry name" value="ATP-DEPENDENT DNA HELICASE HOMOLOG RECG, CHLOROPLASTIC"/>
    <property type="match status" value="1"/>
</dbReference>
<dbReference type="SMART" id="SM00490">
    <property type="entry name" value="HELICc"/>
    <property type="match status" value="2"/>
</dbReference>
<dbReference type="InterPro" id="IPR027417">
    <property type="entry name" value="P-loop_NTPase"/>
</dbReference>
<gene>
    <name evidence="11" type="ORF">LIP_1606</name>
</gene>
<keyword evidence="12" id="KW-1185">Reference proteome</keyword>
<dbReference type="STRING" id="1555112.LIP_1606"/>
<keyword evidence="7" id="KW-0234">DNA repair</keyword>
<evidence type="ECO:0000256" key="7">
    <source>
        <dbReference type="ARBA" id="ARBA00023204"/>
    </source>
</evidence>
<sequence>MVTRLNQALRASIRTLKGVGPVRAGLLERLGVLRIWDLLALPPRRYLDFRREVGPAQVRPGETVTVRGNLGRLQRRPLPNRPRVVQVEARLEADGTSLPLTWYVHRAQAPALRFPPVGTCVLASGEVRSLAGRLQMVNPVLERAEDAQVAGRLLPVYPLTQGLSQGVMRRLAAEALDRYGALVEEFLPEEIRRATGLPALDEAIRNLHRPEDPEAARLARRRLAFDELFLWTYALERIHAARRSREAPAFAPPGTLARRFLDALPFAPTPAQRAAMDELDRELMRPHPMRRLLQGDVGSGKTLVAAYALLRAVENGFQATMAVPTGVLARQQQERLAGLFRSLGVRVLRLTGTLPDPERSQVEAELASGQPLVVVGTHVLGQGIGLARMGLVVVDEEQRFGVRQREALAAGGVHQLWMTATPVPRTLALTLYGDLDVTTLRDLPPGRHPVDTRWIPERNREQVYRFLRARAEAGERGFILFPAIEADGQAQALVEQVRSLARGPLAGIPIGVVHGRMPDEERWSTLRAFQEGEVPVLAATTVVEVGVDVPEATVIVVEGADRFGLSQLHQLRGRVARSARPSFCFLLATPRTPQARGRLNAMRTLADGFAIAEADLRLRGQGELLGEAQSGSPEWKLASFPEDEALLWEAREQVEAYLRRAGPAGLRDGSIAREVIDRALPADGAR</sequence>
<evidence type="ECO:0000256" key="6">
    <source>
        <dbReference type="ARBA" id="ARBA00023125"/>
    </source>
</evidence>
<dbReference type="Pfam" id="PF00271">
    <property type="entry name" value="Helicase_C"/>
    <property type="match status" value="1"/>
</dbReference>
<dbReference type="InterPro" id="IPR033454">
    <property type="entry name" value="RecG_wedge"/>
</dbReference>
<dbReference type="GO" id="GO:0005524">
    <property type="term" value="F:ATP binding"/>
    <property type="evidence" value="ECO:0007669"/>
    <property type="project" value="UniProtKB-KW"/>
</dbReference>
<evidence type="ECO:0000256" key="4">
    <source>
        <dbReference type="ARBA" id="ARBA00022806"/>
    </source>
</evidence>
<dbReference type="InterPro" id="IPR047112">
    <property type="entry name" value="RecG/Mfd"/>
</dbReference>
<keyword evidence="5" id="KW-0067">ATP-binding</keyword>
<dbReference type="AlphaFoldDB" id="A0A0K2SKA7"/>
<dbReference type="GO" id="GO:0003678">
    <property type="term" value="F:DNA helicase activity"/>
    <property type="evidence" value="ECO:0007669"/>
    <property type="project" value="TreeGrafter"/>
</dbReference>
<dbReference type="GO" id="GO:0016787">
    <property type="term" value="F:hydrolase activity"/>
    <property type="evidence" value="ECO:0007669"/>
    <property type="project" value="UniProtKB-KW"/>
</dbReference>
<keyword evidence="6" id="KW-0238">DNA-binding</keyword>
<dbReference type="PANTHER" id="PTHR47964">
    <property type="entry name" value="ATP-DEPENDENT DNA HELICASE HOMOLOG RECG, CHLOROPLASTIC"/>
    <property type="match status" value="1"/>
</dbReference>
<protein>
    <recommendedName>
        <fullName evidence="8">Probable DNA 3'-5' helicase RecG</fullName>
    </recommendedName>
</protein>
<evidence type="ECO:0000256" key="5">
    <source>
        <dbReference type="ARBA" id="ARBA00022840"/>
    </source>
</evidence>
<keyword evidence="1" id="KW-0547">Nucleotide-binding</keyword>
<name>A0A0K2SKA7_LIMPI</name>
<dbReference type="Gene3D" id="2.40.50.140">
    <property type="entry name" value="Nucleic acid-binding proteins"/>
    <property type="match status" value="1"/>
</dbReference>
<evidence type="ECO:0000256" key="2">
    <source>
        <dbReference type="ARBA" id="ARBA00022763"/>
    </source>
</evidence>
<dbReference type="Pfam" id="PF17191">
    <property type="entry name" value="RecG_wedge"/>
    <property type="match status" value="1"/>
</dbReference>
<dbReference type="InterPro" id="IPR001650">
    <property type="entry name" value="Helicase_C-like"/>
</dbReference>
<evidence type="ECO:0000256" key="8">
    <source>
        <dbReference type="ARBA" id="ARBA00049819"/>
    </source>
</evidence>
<dbReference type="InterPro" id="IPR014001">
    <property type="entry name" value="Helicase_ATP-bd"/>
</dbReference>
<dbReference type="Gene3D" id="3.40.50.300">
    <property type="entry name" value="P-loop containing nucleotide triphosphate hydrolases"/>
    <property type="match status" value="2"/>
</dbReference>
<dbReference type="GO" id="GO:0003677">
    <property type="term" value="F:DNA binding"/>
    <property type="evidence" value="ECO:0007669"/>
    <property type="project" value="UniProtKB-KW"/>
</dbReference>
<evidence type="ECO:0000256" key="1">
    <source>
        <dbReference type="ARBA" id="ARBA00022741"/>
    </source>
</evidence>
<evidence type="ECO:0000313" key="12">
    <source>
        <dbReference type="Proteomes" id="UP000065807"/>
    </source>
</evidence>
<keyword evidence="2" id="KW-0227">DNA damage</keyword>
<evidence type="ECO:0000256" key="3">
    <source>
        <dbReference type="ARBA" id="ARBA00022801"/>
    </source>
</evidence>
<dbReference type="PATRIC" id="fig|1555112.3.peg.1639"/>
<dbReference type="Proteomes" id="UP000065807">
    <property type="component" value="Chromosome"/>
</dbReference>
<dbReference type="PROSITE" id="PS51194">
    <property type="entry name" value="HELICASE_CTER"/>
    <property type="match status" value="1"/>
</dbReference>
<evidence type="ECO:0000313" key="11">
    <source>
        <dbReference type="EMBL" id="BAS27452.1"/>
    </source>
</evidence>
<keyword evidence="3" id="KW-0378">Hydrolase</keyword>